<dbReference type="InterPro" id="IPR027417">
    <property type="entry name" value="P-loop_NTPase"/>
</dbReference>
<evidence type="ECO:0000313" key="4">
    <source>
        <dbReference type="Proteomes" id="UP000215377"/>
    </source>
</evidence>
<comment type="function">
    <text evidence="1">Zinc chaperone that directly transfers zinc cofactor to target proteins, thereby activating them. Zinc is transferred from the CXCC motif in the GTPase domain to the zinc binding site in target proteins in a process requiring GTP hydrolysis.</text>
</comment>
<dbReference type="Proteomes" id="UP000215377">
    <property type="component" value="Unassembled WGS sequence"/>
</dbReference>
<evidence type="ECO:0000259" key="2">
    <source>
        <dbReference type="SMART" id="SM00833"/>
    </source>
</evidence>
<feature type="domain" description="CobW C-terminal" evidence="2">
    <location>
        <begin position="212"/>
        <end position="296"/>
    </location>
</feature>
<sequence length="298" mass="30920">MDLPVTIIGGYLGAGKTTLINHLLRHNEGLRLAILVNEFGELPIDADLIEAEDGGLMSISGGCVCCAYGSDMIGVLEDIAAMEPRPDHVLLEASGVALPASIAVTVGMMQGFRSDGVIVLADAEQIRKTAANSYLADTVDRQIEQADLLLLTKADLVPDKALEEVTAWLSAKAPATRVLPVSRGELPVRAVVGAVPFPQRGGPSPATGHARFDSVLLEPSGPVDAEALARALAAEPSVTRAKGFVQTGDGLALIHVVGQRGAVEAVSGERRVGIICIGLRGELDAPALHALVAPRTTA</sequence>
<dbReference type="Pfam" id="PF02492">
    <property type="entry name" value="cobW"/>
    <property type="match status" value="1"/>
</dbReference>
<dbReference type="Gene3D" id="3.40.50.300">
    <property type="entry name" value="P-loop containing nucleotide triphosphate hydrolases"/>
    <property type="match status" value="1"/>
</dbReference>
<dbReference type="CDD" id="cd03112">
    <property type="entry name" value="CobW-like"/>
    <property type="match status" value="1"/>
</dbReference>
<name>A0A225NPW7_9RHOB</name>
<dbReference type="Pfam" id="PF07683">
    <property type="entry name" value="CobW_C"/>
    <property type="match status" value="1"/>
</dbReference>
<keyword evidence="4" id="KW-1185">Reference proteome</keyword>
<dbReference type="EMBL" id="AQQR01000003">
    <property type="protein sequence ID" value="OWU74821.1"/>
    <property type="molecule type" value="Genomic_DNA"/>
</dbReference>
<comment type="caution">
    <text evidence="3">The sequence shown here is derived from an EMBL/GenBank/DDBJ whole genome shotgun (WGS) entry which is preliminary data.</text>
</comment>
<evidence type="ECO:0000256" key="1">
    <source>
        <dbReference type="ARBA" id="ARBA00045658"/>
    </source>
</evidence>
<protein>
    <recommendedName>
        <fullName evidence="2">CobW C-terminal domain-containing protein</fullName>
    </recommendedName>
</protein>
<dbReference type="InterPro" id="IPR003495">
    <property type="entry name" value="CobW/HypB/UreG_nucleotide-bd"/>
</dbReference>
<dbReference type="AlphaFoldDB" id="A0A225NPW7"/>
<accession>A0A225NPW7</accession>
<dbReference type="OrthoDB" id="9808822at2"/>
<evidence type="ECO:0000313" key="3">
    <source>
        <dbReference type="EMBL" id="OWU74821.1"/>
    </source>
</evidence>
<dbReference type="PANTHER" id="PTHR13748:SF62">
    <property type="entry name" value="COBW DOMAIN-CONTAINING PROTEIN"/>
    <property type="match status" value="1"/>
</dbReference>
<dbReference type="InterPro" id="IPR051316">
    <property type="entry name" value="Zinc-reg_GTPase_activator"/>
</dbReference>
<dbReference type="PANTHER" id="PTHR13748">
    <property type="entry name" value="COBW-RELATED"/>
    <property type="match status" value="1"/>
</dbReference>
<dbReference type="InterPro" id="IPR011629">
    <property type="entry name" value="CobW-like_C"/>
</dbReference>
<dbReference type="RefSeq" id="WP_088649616.1">
    <property type="nucleotide sequence ID" value="NZ_AQQR01000003.1"/>
</dbReference>
<gene>
    <name evidence="3" type="ORF">ATO3_09510</name>
</gene>
<dbReference type="SMART" id="SM00833">
    <property type="entry name" value="CobW_C"/>
    <property type="match status" value="1"/>
</dbReference>
<reference evidence="3 4" key="1">
    <citation type="submission" date="2013-04" db="EMBL/GenBank/DDBJ databases">
        <title>Oceanicola sp. 22II1-22F33 Genome Sequencing.</title>
        <authorList>
            <person name="Lai Q."/>
            <person name="Li G."/>
            <person name="Shao Z."/>
        </authorList>
    </citation>
    <scope>NUCLEOTIDE SEQUENCE [LARGE SCALE GENOMIC DNA]</scope>
    <source>
        <strain evidence="3 4">22II1-22F33</strain>
    </source>
</reference>
<dbReference type="GO" id="GO:0005737">
    <property type="term" value="C:cytoplasm"/>
    <property type="evidence" value="ECO:0007669"/>
    <property type="project" value="TreeGrafter"/>
</dbReference>
<proteinExistence type="predicted"/>
<organism evidence="3 4">
    <name type="scientific">Marinibacterium profundimaris</name>
    <dbReference type="NCBI Taxonomy" id="1679460"/>
    <lineage>
        <taxon>Bacteria</taxon>
        <taxon>Pseudomonadati</taxon>
        <taxon>Pseudomonadota</taxon>
        <taxon>Alphaproteobacteria</taxon>
        <taxon>Rhodobacterales</taxon>
        <taxon>Paracoccaceae</taxon>
        <taxon>Marinibacterium</taxon>
    </lineage>
</organism>
<dbReference type="SUPFAM" id="SSF52540">
    <property type="entry name" value="P-loop containing nucleoside triphosphate hydrolases"/>
    <property type="match status" value="1"/>
</dbReference>